<evidence type="ECO:0000259" key="9">
    <source>
        <dbReference type="PROSITE" id="PS50151"/>
    </source>
</evidence>
<dbReference type="PROSITE" id="PS50164">
    <property type="entry name" value="GIY_YIG"/>
    <property type="match status" value="1"/>
</dbReference>
<keyword evidence="4 6" id="KW-0267">Excision nuclease</keyword>
<dbReference type="CDD" id="cd10434">
    <property type="entry name" value="GIY-YIG_UvrC_Cho"/>
    <property type="match status" value="1"/>
</dbReference>
<keyword evidence="2 6" id="KW-0227">DNA damage</keyword>
<sequence length="671" mass="74872">MEGHNGHGAGGPGADDAANADGATSANAAANANGWDDPVAREGAAERARARDQRLTEQRRALPDQPGVYLFRNVKGTVIYVGKAKSIKKRVASHFSNPSTQAGRDLLPMIDRIDALVVSTESEALLTEQNFIKQYKPRFNIRLRDDKSYPYIGISLDEDYPRVYFTRERHRRTRAYFGPYSNAKRVRETLDLLGKIFMFRSCDGPEPGRRSGSPCLDYYIKRCEAPCVGYVTREQYRTSIDGVIDFLSGRYRAIESAIDANMREAAAEQRFEDAARERNRLRSIRSLLERQRVTNASVGTLDAIAIAVEGHDANAQVFQVRDGVLSDRQGFYLENEAGDDVAAVAEAFILQYYGSSLMIPPLLVVQQELADREETIAAALTERRGSAVELRAAERGDKRRILELAERNARLQLDQERLRSERRRQQRVDALDGLQTALGLDTIPLRVECFDISHVGGTHTVASMVVLEAGATKKADYRRFTLREGTEGVPDDFASMEEVLSRRLAQYERQHDRSPHDDGYDASFAALPNLLVIDGGKGQLSAGMKVLEGFQRRGVAIVSLAKRIEEVFVPGRSEPIILPHDTPELQLLQRIRDEAHRFAIGHHRIRRDRAMTRSVLDSLAGVGPARKRALMNHFGSPEAFLAATREELEAVPGLPGKVARDLYLQINKTGH</sequence>
<feature type="region of interest" description="Disordered" evidence="8">
    <location>
        <begin position="1"/>
        <end position="59"/>
    </location>
</feature>
<dbReference type="InterPro" id="IPR004791">
    <property type="entry name" value="UvrC"/>
</dbReference>
<organism evidence="12 13">
    <name type="scientific">Conexibacter stalactiti</name>
    <dbReference type="NCBI Taxonomy" id="1940611"/>
    <lineage>
        <taxon>Bacteria</taxon>
        <taxon>Bacillati</taxon>
        <taxon>Actinomycetota</taxon>
        <taxon>Thermoleophilia</taxon>
        <taxon>Solirubrobacterales</taxon>
        <taxon>Conexibacteraceae</taxon>
        <taxon>Conexibacter</taxon>
    </lineage>
</organism>
<dbReference type="InterPro" id="IPR050066">
    <property type="entry name" value="UvrABC_protein_C"/>
</dbReference>
<dbReference type="NCBIfam" id="TIGR00194">
    <property type="entry name" value="uvrC"/>
    <property type="match status" value="1"/>
</dbReference>
<dbReference type="SUPFAM" id="SSF46600">
    <property type="entry name" value="C-terminal UvrC-binding domain of UvrB"/>
    <property type="match status" value="1"/>
</dbReference>
<dbReference type="SMART" id="SM00465">
    <property type="entry name" value="GIYc"/>
    <property type="match status" value="1"/>
</dbReference>
<keyword evidence="13" id="KW-1185">Reference proteome</keyword>
<evidence type="ECO:0000256" key="4">
    <source>
        <dbReference type="ARBA" id="ARBA00022881"/>
    </source>
</evidence>
<comment type="function">
    <text evidence="6">The UvrABC repair system catalyzes the recognition and processing of DNA lesions. UvrC both incises the 5' and 3' sides of the lesion. The N-terminal half is responsible for the 3' incision and the C-terminal half is responsible for the 5' incision.</text>
</comment>
<comment type="similarity">
    <text evidence="6">Belongs to the UvrC family.</text>
</comment>
<evidence type="ECO:0000256" key="2">
    <source>
        <dbReference type="ARBA" id="ARBA00022763"/>
    </source>
</evidence>
<comment type="subcellular location">
    <subcellularLocation>
        <location evidence="6">Cytoplasm</location>
    </subcellularLocation>
</comment>
<feature type="compositionally biased region" description="Basic and acidic residues" evidence="8">
    <location>
        <begin position="38"/>
        <end position="59"/>
    </location>
</feature>
<evidence type="ECO:0000256" key="3">
    <source>
        <dbReference type="ARBA" id="ARBA00022769"/>
    </source>
</evidence>
<dbReference type="PROSITE" id="PS50151">
    <property type="entry name" value="UVR"/>
    <property type="match status" value="1"/>
</dbReference>
<feature type="compositionally biased region" description="Low complexity" evidence="8">
    <location>
        <begin position="14"/>
        <end position="37"/>
    </location>
</feature>
<keyword evidence="3 6" id="KW-0228">DNA excision</keyword>
<evidence type="ECO:0000259" key="10">
    <source>
        <dbReference type="PROSITE" id="PS50164"/>
    </source>
</evidence>
<dbReference type="NCBIfam" id="NF001824">
    <property type="entry name" value="PRK00558.1-5"/>
    <property type="match status" value="1"/>
</dbReference>
<dbReference type="PANTHER" id="PTHR30562:SF1">
    <property type="entry name" value="UVRABC SYSTEM PROTEIN C"/>
    <property type="match status" value="1"/>
</dbReference>
<dbReference type="Gene3D" id="3.40.1440.10">
    <property type="entry name" value="GIY-YIG endonuclease"/>
    <property type="match status" value="1"/>
</dbReference>
<feature type="domain" description="GIY-YIG" evidence="10">
    <location>
        <begin position="64"/>
        <end position="141"/>
    </location>
</feature>
<dbReference type="SUPFAM" id="SSF47781">
    <property type="entry name" value="RuvA domain 2-like"/>
    <property type="match status" value="1"/>
</dbReference>
<gene>
    <name evidence="6 12" type="primary">uvrC</name>
    <name evidence="12" type="ORF">R7226_27640</name>
</gene>
<keyword evidence="1 6" id="KW-0963">Cytoplasm</keyword>
<protein>
    <recommendedName>
        <fullName evidence="6">UvrABC system protein C</fullName>
        <shortName evidence="6">Protein UvrC</shortName>
    </recommendedName>
    <alternativeName>
        <fullName evidence="6">Excinuclease ABC subunit C</fullName>
    </alternativeName>
</protein>
<evidence type="ECO:0000256" key="6">
    <source>
        <dbReference type="HAMAP-Rule" id="MF_00203"/>
    </source>
</evidence>
<dbReference type="InterPro" id="IPR000305">
    <property type="entry name" value="GIY-YIG_endonuc"/>
</dbReference>
<dbReference type="InterPro" id="IPR036876">
    <property type="entry name" value="UVR_dom_sf"/>
</dbReference>
<dbReference type="InterPro" id="IPR035901">
    <property type="entry name" value="GIY-YIG_endonuc_sf"/>
</dbReference>
<dbReference type="SUPFAM" id="SSF82771">
    <property type="entry name" value="GIY-YIG endonuclease"/>
    <property type="match status" value="1"/>
</dbReference>
<feature type="domain" description="UVR" evidence="9">
    <location>
        <begin position="252"/>
        <end position="287"/>
    </location>
</feature>
<dbReference type="Gene3D" id="3.30.420.340">
    <property type="entry name" value="UvrC, RNAse H endonuclease domain"/>
    <property type="match status" value="1"/>
</dbReference>
<dbReference type="HAMAP" id="MF_00203">
    <property type="entry name" value="UvrC"/>
    <property type="match status" value="1"/>
</dbReference>
<dbReference type="PANTHER" id="PTHR30562">
    <property type="entry name" value="UVRC/OXIDOREDUCTASE"/>
    <property type="match status" value="1"/>
</dbReference>
<comment type="subunit">
    <text evidence="6">Interacts with UvrB in an incision complex.</text>
</comment>
<dbReference type="PROSITE" id="PS50165">
    <property type="entry name" value="UVRC"/>
    <property type="match status" value="1"/>
</dbReference>
<dbReference type="GO" id="GO:0016787">
    <property type="term" value="F:hydrolase activity"/>
    <property type="evidence" value="ECO:0007669"/>
    <property type="project" value="UniProtKB-KW"/>
</dbReference>
<evidence type="ECO:0000313" key="13">
    <source>
        <dbReference type="Proteomes" id="UP001284601"/>
    </source>
</evidence>
<evidence type="ECO:0000313" key="12">
    <source>
        <dbReference type="EMBL" id="MDW5598161.1"/>
    </source>
</evidence>
<dbReference type="Pfam" id="PF08459">
    <property type="entry name" value="UvrC_RNaseH_dom"/>
    <property type="match status" value="1"/>
</dbReference>
<evidence type="ECO:0000256" key="5">
    <source>
        <dbReference type="ARBA" id="ARBA00023204"/>
    </source>
</evidence>
<dbReference type="Gene3D" id="1.10.150.20">
    <property type="entry name" value="5' to 3' exonuclease, C-terminal subdomain"/>
    <property type="match status" value="1"/>
</dbReference>
<dbReference type="Pfam" id="PF22920">
    <property type="entry name" value="UvrC_RNaseH"/>
    <property type="match status" value="1"/>
</dbReference>
<evidence type="ECO:0000256" key="1">
    <source>
        <dbReference type="ARBA" id="ARBA00022490"/>
    </source>
</evidence>
<dbReference type="RefSeq" id="WP_318600628.1">
    <property type="nucleotide sequence ID" value="NZ_JAWSTH010000123.1"/>
</dbReference>
<feature type="domain" description="UvrC family homology region profile" evidence="11">
    <location>
        <begin position="304"/>
        <end position="547"/>
    </location>
</feature>
<comment type="caution">
    <text evidence="12">The sequence shown here is derived from an EMBL/GenBank/DDBJ whole genome shotgun (WGS) entry which is preliminary data.</text>
</comment>
<dbReference type="EMBL" id="JAWSTH010000123">
    <property type="protein sequence ID" value="MDW5598161.1"/>
    <property type="molecule type" value="Genomic_DNA"/>
</dbReference>
<dbReference type="Pfam" id="PF14520">
    <property type="entry name" value="HHH_5"/>
    <property type="match status" value="1"/>
</dbReference>
<evidence type="ECO:0000256" key="8">
    <source>
        <dbReference type="SAM" id="MobiDB-lite"/>
    </source>
</evidence>
<accession>A0ABU4HXW0</accession>
<keyword evidence="7" id="KW-0175">Coiled coil</keyword>
<reference evidence="13" key="1">
    <citation type="submission" date="2023-07" db="EMBL/GenBank/DDBJ databases">
        <title>Conexibacter stalactiti sp. nov., isolated from stalactites in a lava cave and emended description of the genus Conexibacter.</title>
        <authorList>
            <person name="Lee S.D."/>
        </authorList>
    </citation>
    <scope>NUCLEOTIDE SEQUENCE [LARGE SCALE GENOMIC DNA]</scope>
    <source>
        <strain evidence="13">KCTC 39840</strain>
    </source>
</reference>
<dbReference type="Proteomes" id="UP001284601">
    <property type="component" value="Unassembled WGS sequence"/>
</dbReference>
<dbReference type="InterPro" id="IPR001162">
    <property type="entry name" value="UvrC_RNase_H_dom"/>
</dbReference>
<evidence type="ECO:0000256" key="7">
    <source>
        <dbReference type="SAM" id="Coils"/>
    </source>
</evidence>
<dbReference type="Pfam" id="PF01541">
    <property type="entry name" value="GIY-YIG"/>
    <property type="match status" value="1"/>
</dbReference>
<keyword evidence="5 6" id="KW-0234">DNA repair</keyword>
<proteinExistence type="inferred from homology"/>
<evidence type="ECO:0000259" key="11">
    <source>
        <dbReference type="PROSITE" id="PS50165"/>
    </source>
</evidence>
<dbReference type="InterPro" id="IPR001943">
    <property type="entry name" value="UVR_dom"/>
</dbReference>
<dbReference type="InterPro" id="IPR010994">
    <property type="entry name" value="RuvA_2-like"/>
</dbReference>
<feature type="coiled-coil region" evidence="7">
    <location>
        <begin position="401"/>
        <end position="428"/>
    </location>
</feature>
<name>A0ABU4HXW0_9ACTN</name>
<keyword evidence="6" id="KW-0742">SOS response</keyword>
<reference evidence="12 13" key="2">
    <citation type="submission" date="2023-10" db="EMBL/GenBank/DDBJ databases">
        <authorList>
            <person name="Han X.F."/>
        </authorList>
    </citation>
    <scope>NUCLEOTIDE SEQUENCE [LARGE SCALE GENOMIC DNA]</scope>
    <source>
        <strain evidence="12 13">KCTC 39840</strain>
    </source>
</reference>
<keyword evidence="12" id="KW-0378">Hydrolase</keyword>
<feature type="compositionally biased region" description="Gly residues" evidence="8">
    <location>
        <begin position="1"/>
        <end position="13"/>
    </location>
</feature>
<dbReference type="InterPro" id="IPR038476">
    <property type="entry name" value="UvrC_RNase_H_dom_sf"/>
</dbReference>
<dbReference type="InterPro" id="IPR047296">
    <property type="entry name" value="GIY-YIG_UvrC_Cho"/>
</dbReference>